<dbReference type="RefSeq" id="WP_016182611.1">
    <property type="nucleotide sequence ID" value="NZ_JXKI01000020.1"/>
</dbReference>
<gene>
    <name evidence="2" type="ORF">I568_01045</name>
</gene>
<protein>
    <submittedName>
        <fullName evidence="2">Uncharacterized protein</fullName>
    </submittedName>
</protein>
<dbReference type="Proteomes" id="UP000014113">
    <property type="component" value="Unassembled WGS sequence"/>
</dbReference>
<dbReference type="EMBL" id="ASWJ01000004">
    <property type="protein sequence ID" value="EOW84549.1"/>
    <property type="molecule type" value="Genomic_DNA"/>
</dbReference>
<dbReference type="AlphaFoldDB" id="S0KYR1"/>
<feature type="transmembrane region" description="Helical" evidence="1">
    <location>
        <begin position="12"/>
        <end position="29"/>
    </location>
</feature>
<name>S0KYR1_9ENTE</name>
<evidence type="ECO:0000313" key="2">
    <source>
        <dbReference type="EMBL" id="EOW84549.1"/>
    </source>
</evidence>
<organism evidence="2 3">
    <name type="scientific">Enterococcus columbae DSM 7374 = ATCC 51263</name>
    <dbReference type="NCBI Taxonomy" id="1121865"/>
    <lineage>
        <taxon>Bacteria</taxon>
        <taxon>Bacillati</taxon>
        <taxon>Bacillota</taxon>
        <taxon>Bacilli</taxon>
        <taxon>Lactobacillales</taxon>
        <taxon>Enterococcaceae</taxon>
        <taxon>Enterococcus</taxon>
    </lineage>
</organism>
<keyword evidence="1" id="KW-0812">Transmembrane</keyword>
<feature type="transmembrane region" description="Helical" evidence="1">
    <location>
        <begin position="111"/>
        <end position="132"/>
    </location>
</feature>
<sequence>MNKKVSLKEIVGTKIFYAVILVSYYWMWARSDWKEWYSTLESLLGFFFFCFYTFQRIRIRKYKREGVDELAEQNLKRCDSICLKVFIVAMVIAAWAAAAIGHVNIFGAQVIGWWIVLSILAITILRTVLFLIMDNKGV</sequence>
<dbReference type="OrthoDB" id="1655796at2"/>
<keyword evidence="1" id="KW-1133">Transmembrane helix</keyword>
<dbReference type="STRING" id="1121865.OMW_00447"/>
<feature type="transmembrane region" description="Helical" evidence="1">
    <location>
        <begin position="35"/>
        <end position="54"/>
    </location>
</feature>
<reference evidence="2 3" key="1">
    <citation type="submission" date="2013-03" db="EMBL/GenBank/DDBJ databases">
        <title>The Genome Sequence of Enterococcus columbae ATCC_51263 (PacBio/Illumina hybrid assembly).</title>
        <authorList>
            <consortium name="The Broad Institute Genomics Platform"/>
            <consortium name="The Broad Institute Genome Sequencing Center for Infectious Disease"/>
            <person name="Earl A."/>
            <person name="Russ C."/>
            <person name="Gilmore M."/>
            <person name="Surin D."/>
            <person name="Walker B."/>
            <person name="Young S."/>
            <person name="Zeng Q."/>
            <person name="Gargeya S."/>
            <person name="Fitzgerald M."/>
            <person name="Haas B."/>
            <person name="Abouelleil A."/>
            <person name="Allen A.W."/>
            <person name="Alvarado L."/>
            <person name="Arachchi H.M."/>
            <person name="Berlin A.M."/>
            <person name="Chapman S.B."/>
            <person name="Gainer-Dewar J."/>
            <person name="Goldberg J."/>
            <person name="Griggs A."/>
            <person name="Gujja S."/>
            <person name="Hansen M."/>
            <person name="Howarth C."/>
            <person name="Imamovic A."/>
            <person name="Ireland A."/>
            <person name="Larimer J."/>
            <person name="McCowan C."/>
            <person name="Murphy C."/>
            <person name="Pearson M."/>
            <person name="Poon T.W."/>
            <person name="Priest M."/>
            <person name="Roberts A."/>
            <person name="Saif S."/>
            <person name="Shea T."/>
            <person name="Sisk P."/>
            <person name="Sykes S."/>
            <person name="Wortman J."/>
            <person name="Nusbaum C."/>
            <person name="Birren B."/>
        </authorList>
    </citation>
    <scope>NUCLEOTIDE SEQUENCE [LARGE SCALE GENOMIC DNA]</scope>
    <source>
        <strain evidence="2 3">ATCC 51263</strain>
    </source>
</reference>
<proteinExistence type="predicted"/>
<keyword evidence="3" id="KW-1185">Reference proteome</keyword>
<evidence type="ECO:0000256" key="1">
    <source>
        <dbReference type="SAM" id="Phobius"/>
    </source>
</evidence>
<dbReference type="PATRIC" id="fig|1121865.3.peg.439"/>
<comment type="caution">
    <text evidence="2">The sequence shown here is derived from an EMBL/GenBank/DDBJ whole genome shotgun (WGS) entry which is preliminary data.</text>
</comment>
<evidence type="ECO:0000313" key="3">
    <source>
        <dbReference type="Proteomes" id="UP000014113"/>
    </source>
</evidence>
<keyword evidence="1" id="KW-0472">Membrane</keyword>
<accession>S0KYR1</accession>
<dbReference type="eggNOG" id="ENOG5032W25">
    <property type="taxonomic scope" value="Bacteria"/>
</dbReference>
<feature type="transmembrane region" description="Helical" evidence="1">
    <location>
        <begin position="85"/>
        <end position="105"/>
    </location>
</feature>